<dbReference type="GO" id="GO:0000184">
    <property type="term" value="P:nuclear-transcribed mRNA catabolic process, nonsense-mediated decay"/>
    <property type="evidence" value="ECO:0007669"/>
    <property type="project" value="UniProtKB-KW"/>
</dbReference>
<dbReference type="InterPro" id="IPR011990">
    <property type="entry name" value="TPR-like_helical_dom_sf"/>
</dbReference>
<dbReference type="WBParaSite" id="HDID_0000393801-mRNA-1">
    <property type="protein sequence ID" value="HDID_0000393801-mRNA-1"/>
    <property type="gene ID" value="HDID_0000393801"/>
</dbReference>
<evidence type="ECO:0000256" key="4">
    <source>
        <dbReference type="ARBA" id="ARBA00023161"/>
    </source>
</evidence>
<evidence type="ECO:0000313" key="11">
    <source>
        <dbReference type="Proteomes" id="UP000274504"/>
    </source>
</evidence>
<dbReference type="OrthoDB" id="2017974at2759"/>
<dbReference type="EMBL" id="UYSG01001331">
    <property type="protein sequence ID" value="VDL41227.1"/>
    <property type="molecule type" value="Genomic_DNA"/>
</dbReference>
<dbReference type="Pfam" id="PF10373">
    <property type="entry name" value="EST1_DNA_bind"/>
    <property type="match status" value="1"/>
</dbReference>
<keyword evidence="5" id="KW-0539">Nucleus</keyword>
<feature type="compositionally biased region" description="Basic and acidic residues" evidence="6">
    <location>
        <begin position="931"/>
        <end position="942"/>
    </location>
</feature>
<evidence type="ECO:0000313" key="10">
    <source>
        <dbReference type="EMBL" id="VDL41227.1"/>
    </source>
</evidence>
<dbReference type="Pfam" id="PF13638">
    <property type="entry name" value="PIN_4"/>
    <property type="match status" value="1"/>
</dbReference>
<dbReference type="Gene3D" id="1.25.40.10">
    <property type="entry name" value="Tetratricopeptide repeat domain"/>
    <property type="match status" value="1"/>
</dbReference>
<proteinExistence type="predicted"/>
<dbReference type="AlphaFoldDB" id="A0A0R3SGC0"/>
<evidence type="ECO:0000256" key="1">
    <source>
        <dbReference type="ARBA" id="ARBA00004123"/>
    </source>
</evidence>
<dbReference type="InterPro" id="IPR018834">
    <property type="entry name" value="DNA/RNA-bd_Est1-type"/>
</dbReference>
<feature type="compositionally biased region" description="Basic and acidic residues" evidence="6">
    <location>
        <begin position="1244"/>
        <end position="1254"/>
    </location>
</feature>
<evidence type="ECO:0000259" key="8">
    <source>
        <dbReference type="Pfam" id="PF10374"/>
    </source>
</evidence>
<name>A0A0R3SGC0_HYMDI</name>
<dbReference type="PANTHER" id="PTHR15696:SF0">
    <property type="entry name" value="TELOMERASE-BINDING PROTEIN EST1A"/>
    <property type="match status" value="1"/>
</dbReference>
<dbReference type="InterPro" id="IPR029060">
    <property type="entry name" value="PIN-like_dom_sf"/>
</dbReference>
<dbReference type="Pfam" id="PF10374">
    <property type="entry name" value="EST1"/>
    <property type="match status" value="1"/>
</dbReference>
<feature type="domain" description="PIN" evidence="9">
    <location>
        <begin position="1003"/>
        <end position="1209"/>
    </location>
</feature>
<dbReference type="InterPro" id="IPR045153">
    <property type="entry name" value="Est1/Ebs1-like"/>
</dbReference>
<feature type="region of interest" description="Disordered" evidence="6">
    <location>
        <begin position="134"/>
        <end position="191"/>
    </location>
</feature>
<feature type="compositionally biased region" description="Basic and acidic residues" evidence="6">
    <location>
        <begin position="903"/>
        <end position="912"/>
    </location>
</feature>
<evidence type="ECO:0000259" key="7">
    <source>
        <dbReference type="Pfam" id="PF10373"/>
    </source>
</evidence>
<dbReference type="PANTHER" id="PTHR15696">
    <property type="entry name" value="SMG-7 SUPPRESSOR WITH MORPHOLOGICAL EFFECT ON GENITALIA PROTEIN 7"/>
    <property type="match status" value="1"/>
</dbReference>
<dbReference type="GO" id="GO:0042162">
    <property type="term" value="F:telomeric DNA binding"/>
    <property type="evidence" value="ECO:0007669"/>
    <property type="project" value="TreeGrafter"/>
</dbReference>
<feature type="compositionally biased region" description="Polar residues" evidence="6">
    <location>
        <begin position="20"/>
        <end position="34"/>
    </location>
</feature>
<feature type="region of interest" description="Disordered" evidence="6">
    <location>
        <begin position="20"/>
        <end position="58"/>
    </location>
</feature>
<protein>
    <submittedName>
        <fullName evidence="12">PINc domain-containing protein</fullName>
    </submittedName>
</protein>
<dbReference type="SUPFAM" id="SSF88723">
    <property type="entry name" value="PIN domain-like"/>
    <property type="match status" value="1"/>
</dbReference>
<feature type="region of interest" description="Disordered" evidence="6">
    <location>
        <begin position="1242"/>
        <end position="1265"/>
    </location>
</feature>
<keyword evidence="3" id="KW-0963">Cytoplasm</keyword>
<comment type="subcellular location">
    <subcellularLocation>
        <location evidence="2">Cytoplasm</location>
    </subcellularLocation>
    <subcellularLocation>
        <location evidence="1">Nucleus</location>
    </subcellularLocation>
</comment>
<dbReference type="GO" id="GO:0070034">
    <property type="term" value="F:telomerase RNA binding"/>
    <property type="evidence" value="ECO:0007669"/>
    <property type="project" value="TreeGrafter"/>
</dbReference>
<evidence type="ECO:0000259" key="9">
    <source>
        <dbReference type="Pfam" id="PF13638"/>
    </source>
</evidence>
<evidence type="ECO:0000256" key="6">
    <source>
        <dbReference type="SAM" id="MobiDB-lite"/>
    </source>
</evidence>
<feature type="domain" description="DNA/RNA-binding" evidence="7">
    <location>
        <begin position="433"/>
        <end position="762"/>
    </location>
</feature>
<dbReference type="STRING" id="6216.A0A0R3SGC0"/>
<feature type="region of interest" description="Disordered" evidence="6">
    <location>
        <begin position="903"/>
        <end position="952"/>
    </location>
</feature>
<accession>A0A0R3SGC0</accession>
<feature type="domain" description="Telomerase activating protein Est1-like N-terminal" evidence="8">
    <location>
        <begin position="298"/>
        <end position="424"/>
    </location>
</feature>
<reference evidence="10 11" key="2">
    <citation type="submission" date="2018-11" db="EMBL/GenBank/DDBJ databases">
        <authorList>
            <consortium name="Pathogen Informatics"/>
        </authorList>
    </citation>
    <scope>NUCLEOTIDE SEQUENCE [LARGE SCALE GENOMIC DNA]</scope>
</reference>
<feature type="compositionally biased region" description="Acidic residues" evidence="6">
    <location>
        <begin position="943"/>
        <end position="952"/>
    </location>
</feature>
<evidence type="ECO:0000256" key="5">
    <source>
        <dbReference type="ARBA" id="ARBA00023242"/>
    </source>
</evidence>
<sequence length="1265" mass="143904">MSYRGRRGYRSVYQSSLNNISENNPINYLTDTQKSSNSRSRGGGNARGFSRNNARDHIDQRDRIISDLESNSFNTTTCNGPRRQINSDVVANIQSYIQEDRQVSGNSTIKQGGIIQIPKEVNIYDQIVINDDDDTSVNHKRESHSKPVQVVRPHQRKSNHLNSDSRPSYRATKPAKQGGGRGAMKQSANISTESDFPLLRQSIQQQPRISRNPIVGESAVNILTYFNALNTLMEPPGVCAPHMPPLSDETSEEKSALSKAELLFIRWWFSIKKLRENLFACFETLVLHDLNFCFEGQVELELWKAIFYNLIELMRGWIDNPFDTELLSVPTEGADKLRIDFDACENLVKLIKKTLLEDVIESGIKRYTELLGRLQQVYRIPLDYLLAEGRPAPDSNSRTVILFYLCSQKISLFLGDLARYAESINNTQNFGIARSWYLKAQLIYPKNGRVYNQLGFLSIKMGRPLDAMCYYMRAAAASNPFQTAVQTLLALFHEHEDHWNKWARNNPLKGQFHLGTKTKEAKTANEAAHFVAEGMKNKIEIWYHPLNNVVTIVMGMNSLVVPRALLQQRMKEARARRSRSNSSGSLVSEEESEEAQADAEEYANIPLLKLTKTFSLYFMHTHGLLFTKIGMETFPDVASTALQALSGLLAQEPCAINCDRLYQILMSNMFNLDRASSLSTALKSTTMTELEPTRSVYHDHAARFALDTFSLICRRATKLFSESKGGSPDSEGWLHPDLKVLLLGLRLWTEWMILHPEHWSPPPKYRDPVLRPHLDEWRLVADLCTAAAKWISKVKNAPTVEEITPTNDLVVQNYLRKQAEQTPPLEGPKYGTLFEETVFAGFKPMLDLTPKLYQYTGDWDPESVEQFIRIEKMVLFGDFLCGIETPVLSFDVDSGVYLKAVPEEPNKSEKPQIDGGIEQEEKNEESVSNEKTSDENQEPYKDTEDDQEDVGDEEFQALRKKRDELRARIENKNRLAEWRAKAEKRTAAGHSRAVEIEVRPVYIVPDTNCYIDWLEGIARLAQASSNYTLLVPIIVFNELQYLASKARQQSLHPIENAFSEYLVNPTSNTKKGDIIQDRAKAAIIYLEGEFERRNPRLRAITAQGNILETIAYRNELDTRQVDQNNDDVILDCCRHLCKEPLGRKVVNVPSQSKMNSMFVCLIDITSVCDMILNTHLPNFTDQPLVLTRQVVLLTGDRTLRIKARSAYVPVTPLRPFVMWSNLKPVALPREVEELISHALPSDQKVSEGLESEKKTTRKNRGGRQK</sequence>
<evidence type="ECO:0000313" key="12">
    <source>
        <dbReference type="WBParaSite" id="HDID_0000393801-mRNA-1"/>
    </source>
</evidence>
<dbReference type="CDD" id="cd09885">
    <property type="entry name" value="PIN_Smg6-like"/>
    <property type="match status" value="1"/>
</dbReference>
<dbReference type="GO" id="GO:0005697">
    <property type="term" value="C:telomerase holoenzyme complex"/>
    <property type="evidence" value="ECO:0007669"/>
    <property type="project" value="TreeGrafter"/>
</dbReference>
<feature type="compositionally biased region" description="Basic residues" evidence="6">
    <location>
        <begin position="1255"/>
        <end position="1265"/>
    </location>
</feature>
<dbReference type="SUPFAM" id="SSF48452">
    <property type="entry name" value="TPR-like"/>
    <property type="match status" value="1"/>
</dbReference>
<dbReference type="GO" id="GO:0005737">
    <property type="term" value="C:cytoplasm"/>
    <property type="evidence" value="ECO:0007669"/>
    <property type="project" value="UniProtKB-SubCell"/>
</dbReference>
<dbReference type="Proteomes" id="UP000274504">
    <property type="component" value="Unassembled WGS sequence"/>
</dbReference>
<feature type="region of interest" description="Disordered" evidence="6">
    <location>
        <begin position="572"/>
        <end position="595"/>
    </location>
</feature>
<keyword evidence="4" id="KW-0866">Nonsense-mediated mRNA decay</keyword>
<reference evidence="12" key="1">
    <citation type="submission" date="2017-02" db="UniProtKB">
        <authorList>
            <consortium name="WormBaseParasite"/>
        </authorList>
    </citation>
    <scope>IDENTIFICATION</scope>
</reference>
<dbReference type="InterPro" id="IPR019458">
    <property type="entry name" value="Est1-like_N"/>
</dbReference>
<evidence type="ECO:0000256" key="3">
    <source>
        <dbReference type="ARBA" id="ARBA00022490"/>
    </source>
</evidence>
<dbReference type="Gene3D" id="3.40.50.1010">
    <property type="entry name" value="5'-nuclease"/>
    <property type="match status" value="1"/>
</dbReference>
<evidence type="ECO:0000256" key="2">
    <source>
        <dbReference type="ARBA" id="ARBA00004496"/>
    </source>
</evidence>
<dbReference type="InterPro" id="IPR002716">
    <property type="entry name" value="PIN_dom"/>
</dbReference>
<gene>
    <name evidence="10" type="ORF">HDID_LOCUS3936</name>
</gene>
<organism evidence="12">
    <name type="scientific">Hymenolepis diminuta</name>
    <name type="common">Rat tapeworm</name>
    <dbReference type="NCBI Taxonomy" id="6216"/>
    <lineage>
        <taxon>Eukaryota</taxon>
        <taxon>Metazoa</taxon>
        <taxon>Spiralia</taxon>
        <taxon>Lophotrochozoa</taxon>
        <taxon>Platyhelminthes</taxon>
        <taxon>Cestoda</taxon>
        <taxon>Eucestoda</taxon>
        <taxon>Cyclophyllidea</taxon>
        <taxon>Hymenolepididae</taxon>
        <taxon>Hymenolepis</taxon>
    </lineage>
</organism>